<accession>D3F690</accession>
<keyword evidence="1" id="KW-1133">Transmembrane helix</keyword>
<organism evidence="2 3">
    <name type="scientific">Conexibacter woesei (strain DSM 14684 / CCUG 47730 / CIP 108061 / JCM 11494 / NBRC 100937 / ID131577)</name>
    <dbReference type="NCBI Taxonomy" id="469383"/>
    <lineage>
        <taxon>Bacteria</taxon>
        <taxon>Bacillati</taxon>
        <taxon>Actinomycetota</taxon>
        <taxon>Thermoleophilia</taxon>
        <taxon>Solirubrobacterales</taxon>
        <taxon>Conexibacteraceae</taxon>
        <taxon>Conexibacter</taxon>
    </lineage>
</organism>
<reference evidence="3" key="2">
    <citation type="submission" date="2010-01" db="EMBL/GenBank/DDBJ databases">
        <title>The complete genome of Conexibacter woesei DSM 14684.</title>
        <authorList>
            <consortium name="US DOE Joint Genome Institute (JGI-PGF)"/>
            <person name="Lucas S."/>
            <person name="Copeland A."/>
            <person name="Lapidus A."/>
            <person name="Glavina del Rio T."/>
            <person name="Dalin E."/>
            <person name="Tice H."/>
            <person name="Bruce D."/>
            <person name="Goodwin L."/>
            <person name="Pitluck S."/>
            <person name="Kyrpides N."/>
            <person name="Mavromatis K."/>
            <person name="Ivanova N."/>
            <person name="Mikhailova N."/>
            <person name="Chertkov O."/>
            <person name="Brettin T."/>
            <person name="Detter J.C."/>
            <person name="Han C."/>
            <person name="Larimer F."/>
            <person name="Land M."/>
            <person name="Hauser L."/>
            <person name="Markowitz V."/>
            <person name="Cheng J.-F."/>
            <person name="Hugenholtz P."/>
            <person name="Woyke T."/>
            <person name="Wu D."/>
            <person name="Pukall R."/>
            <person name="Steenblock K."/>
            <person name="Schneider S."/>
            <person name="Klenk H.-P."/>
            <person name="Eisen J.A."/>
        </authorList>
    </citation>
    <scope>NUCLEOTIDE SEQUENCE [LARGE SCALE GENOMIC DNA]</scope>
    <source>
        <strain evidence="3">DSM 14684 / CIP 108061 / JCM 11494 / NBRC 100937 / ID131577</strain>
    </source>
</reference>
<keyword evidence="3" id="KW-1185">Reference proteome</keyword>
<feature type="transmembrane region" description="Helical" evidence="1">
    <location>
        <begin position="249"/>
        <end position="268"/>
    </location>
</feature>
<reference evidence="2 3" key="1">
    <citation type="journal article" date="2010" name="Stand. Genomic Sci.">
        <title>Complete genome sequence of Conexibacter woesei type strain (ID131577).</title>
        <authorList>
            <person name="Pukall R."/>
            <person name="Lapidus A."/>
            <person name="Glavina Del Rio T."/>
            <person name="Copeland A."/>
            <person name="Tice H."/>
            <person name="Cheng J.-F."/>
            <person name="Lucas S."/>
            <person name="Chen F."/>
            <person name="Nolan M."/>
            <person name="Bruce D."/>
            <person name="Goodwin L."/>
            <person name="Pitluck S."/>
            <person name="Mavromatis K."/>
            <person name="Ivanova N."/>
            <person name="Ovchinnikova G."/>
            <person name="Pati A."/>
            <person name="Chen A."/>
            <person name="Palaniappan K."/>
            <person name="Land M."/>
            <person name="Hauser L."/>
            <person name="Chang Y.-J."/>
            <person name="Jeffries C.D."/>
            <person name="Chain P."/>
            <person name="Meincke L."/>
            <person name="Sims D."/>
            <person name="Brettin T."/>
            <person name="Detter J.C."/>
            <person name="Rohde M."/>
            <person name="Goeker M."/>
            <person name="Bristow J."/>
            <person name="Eisen J.A."/>
            <person name="Markowitz V."/>
            <person name="Kyrpides N.C."/>
            <person name="Klenk H.-P."/>
            <person name="Hugenholtz P."/>
        </authorList>
    </citation>
    <scope>NUCLEOTIDE SEQUENCE [LARGE SCALE GENOMIC DNA]</scope>
    <source>
        <strain evidence="3">DSM 14684 / CIP 108061 / JCM 11494 / NBRC 100937 / ID131577</strain>
    </source>
</reference>
<dbReference type="AlphaFoldDB" id="D3F690"/>
<evidence type="ECO:0000256" key="1">
    <source>
        <dbReference type="SAM" id="Phobius"/>
    </source>
</evidence>
<sequence length="276" mass="28594" precursor="true">MTARQPIAALLAVLAVLCALVGGVSVYVRDQVVDRPTFVDRARDALDRDPVRQAVTSEIAARVRERIPGALVSSTQLDRAVDAAVSTRAFRRAFRRTAADANRVLFDPGGGTATLDLGDVAPALDAIDPRLSQALAGGASTRLLQIRSGSLGIGSARIADAVDTLAGVLPPAAAVAFVLALLVAADRRRTLRVVAVATVAAGALLLLGLALGRSLALDRVDPGGVLTPEEAKRAAGAVWDVYTDDLRPWALAAIGAGLALTVVTLIPWGRARRDPA</sequence>
<dbReference type="RefSeq" id="WP_012931816.1">
    <property type="nucleotide sequence ID" value="NC_013739.1"/>
</dbReference>
<evidence type="ECO:0000313" key="3">
    <source>
        <dbReference type="Proteomes" id="UP000008229"/>
    </source>
</evidence>
<gene>
    <name evidence="2" type="ordered locus">Cwoe_0327</name>
</gene>
<proteinExistence type="predicted"/>
<dbReference type="HOGENOM" id="CLU_1007252_0_0_11"/>
<feature type="transmembrane region" description="Helical" evidence="1">
    <location>
        <begin position="165"/>
        <end position="184"/>
    </location>
</feature>
<name>D3F690_CONWI</name>
<evidence type="ECO:0000313" key="2">
    <source>
        <dbReference type="EMBL" id="ADB48763.1"/>
    </source>
</evidence>
<dbReference type="Proteomes" id="UP000008229">
    <property type="component" value="Chromosome"/>
</dbReference>
<dbReference type="KEGG" id="cwo:Cwoe_0327"/>
<keyword evidence="1" id="KW-0472">Membrane</keyword>
<protein>
    <submittedName>
        <fullName evidence="2">Uncharacterized protein</fullName>
    </submittedName>
</protein>
<feature type="transmembrane region" description="Helical" evidence="1">
    <location>
        <begin position="191"/>
        <end position="211"/>
    </location>
</feature>
<dbReference type="EMBL" id="CP001854">
    <property type="protein sequence ID" value="ADB48763.1"/>
    <property type="molecule type" value="Genomic_DNA"/>
</dbReference>
<dbReference type="STRING" id="469383.Cwoe_0327"/>
<keyword evidence="1" id="KW-0812">Transmembrane</keyword>